<feature type="coiled-coil region" evidence="1">
    <location>
        <begin position="160"/>
        <end position="194"/>
    </location>
</feature>
<evidence type="ECO:0000256" key="1">
    <source>
        <dbReference type="SAM" id="Coils"/>
    </source>
</evidence>
<evidence type="ECO:0008006" key="3">
    <source>
        <dbReference type="Google" id="ProtNLM"/>
    </source>
</evidence>
<name>A0A3B1B0X6_9ZZZZ</name>
<keyword evidence="1" id="KW-0175">Coiled coil</keyword>
<evidence type="ECO:0000313" key="2">
    <source>
        <dbReference type="EMBL" id="VAW99974.1"/>
    </source>
</evidence>
<proteinExistence type="predicted"/>
<reference evidence="2" key="1">
    <citation type="submission" date="2018-06" db="EMBL/GenBank/DDBJ databases">
        <authorList>
            <person name="Zhirakovskaya E."/>
        </authorList>
    </citation>
    <scope>NUCLEOTIDE SEQUENCE</scope>
</reference>
<gene>
    <name evidence="2" type="ORF">MNBD_GAMMA22-1063</name>
</gene>
<protein>
    <recommendedName>
        <fullName evidence="3">Lipoprotein</fullName>
    </recommendedName>
</protein>
<accession>A0A3B1B0X6</accession>
<dbReference type="AlphaFoldDB" id="A0A3B1B0X6"/>
<sequence length="343" mass="39572">MHIIKRYSLLILSLILLSACTLDGKIQKTHFVNLAPFSENVTAMASKLDYGFEQIRALHTKWYFQDNSSELKRLLNLENLVSQEIHFIVNYSSQIVFLSESNLSITEKTTKLSRFINAMYSRYSNSKTLSISPKKQQEIIARIQKQEKFLPALRAAQPFIDELARYANRLLDQLKKAETNLAVYQNNKIETENSHLKSLILSLKKNEIEFSKAVVLLNNYDNGSKAALVKLKKANSFLGESLLNTKHSLTKKQIALLKKHLLTRLTENTNFFRQIEPSFNRYVLALKELARLVREHDAEIRETRLIFISFASAHRKMSSGLVKPAEWFELKDTPKLLLNLLPF</sequence>
<organism evidence="2">
    <name type="scientific">hydrothermal vent metagenome</name>
    <dbReference type="NCBI Taxonomy" id="652676"/>
    <lineage>
        <taxon>unclassified sequences</taxon>
        <taxon>metagenomes</taxon>
        <taxon>ecological metagenomes</taxon>
    </lineage>
</organism>
<dbReference type="EMBL" id="UOFS01000042">
    <property type="protein sequence ID" value="VAW99974.1"/>
    <property type="molecule type" value="Genomic_DNA"/>
</dbReference>
<dbReference type="PROSITE" id="PS51257">
    <property type="entry name" value="PROKAR_LIPOPROTEIN"/>
    <property type="match status" value="1"/>
</dbReference>